<sequence>MIYLNSICRVSLKSFRLPSTDFTGDKISL</sequence>
<proteinExistence type="predicted"/>
<accession>A0A2P2PDB4</accession>
<reference evidence="1" key="1">
    <citation type="submission" date="2018-02" db="EMBL/GenBank/DDBJ databases">
        <title>Rhizophora mucronata_Transcriptome.</title>
        <authorList>
            <person name="Meera S.P."/>
            <person name="Sreeshan A."/>
            <person name="Augustine A."/>
        </authorList>
    </citation>
    <scope>NUCLEOTIDE SEQUENCE</scope>
    <source>
        <tissue evidence="1">Leaf</tissue>
    </source>
</reference>
<dbReference type="AlphaFoldDB" id="A0A2P2PDB4"/>
<name>A0A2P2PDB4_RHIMU</name>
<organism evidence="1">
    <name type="scientific">Rhizophora mucronata</name>
    <name type="common">Asiatic mangrove</name>
    <dbReference type="NCBI Taxonomy" id="61149"/>
    <lineage>
        <taxon>Eukaryota</taxon>
        <taxon>Viridiplantae</taxon>
        <taxon>Streptophyta</taxon>
        <taxon>Embryophyta</taxon>
        <taxon>Tracheophyta</taxon>
        <taxon>Spermatophyta</taxon>
        <taxon>Magnoliopsida</taxon>
        <taxon>eudicotyledons</taxon>
        <taxon>Gunneridae</taxon>
        <taxon>Pentapetalae</taxon>
        <taxon>rosids</taxon>
        <taxon>fabids</taxon>
        <taxon>Malpighiales</taxon>
        <taxon>Rhizophoraceae</taxon>
        <taxon>Rhizophora</taxon>
    </lineage>
</organism>
<dbReference type="EMBL" id="GGEC01072230">
    <property type="protein sequence ID" value="MBX52714.1"/>
    <property type="molecule type" value="Transcribed_RNA"/>
</dbReference>
<protein>
    <submittedName>
        <fullName evidence="1">Uncharacterized protein</fullName>
    </submittedName>
</protein>
<evidence type="ECO:0000313" key="1">
    <source>
        <dbReference type="EMBL" id="MBX52714.1"/>
    </source>
</evidence>